<gene>
    <name evidence="1" type="ORF">UY19_C0009G0025</name>
</gene>
<evidence type="ECO:0000313" key="1">
    <source>
        <dbReference type="EMBL" id="KKU89776.1"/>
    </source>
</evidence>
<dbReference type="EMBL" id="LCPB01000009">
    <property type="protein sequence ID" value="KKU89776.1"/>
    <property type="molecule type" value="Genomic_DNA"/>
</dbReference>
<accession>A0A0G1U6M5</accession>
<evidence type="ECO:0000313" key="2">
    <source>
        <dbReference type="Proteomes" id="UP000033882"/>
    </source>
</evidence>
<dbReference type="Proteomes" id="UP000033882">
    <property type="component" value="Unassembled WGS sequence"/>
</dbReference>
<dbReference type="AlphaFoldDB" id="A0A0G1U6M5"/>
<organism evidence="1 2">
    <name type="scientific">Candidatus Wolfebacteria bacterium GW2011_GWA2_47_9b</name>
    <dbReference type="NCBI Taxonomy" id="1619005"/>
    <lineage>
        <taxon>Bacteria</taxon>
        <taxon>Candidatus Wolfeibacteriota</taxon>
    </lineage>
</organism>
<reference evidence="1 2" key="1">
    <citation type="journal article" date="2015" name="Nature">
        <title>rRNA introns, odd ribosomes, and small enigmatic genomes across a large radiation of phyla.</title>
        <authorList>
            <person name="Brown C.T."/>
            <person name="Hug L.A."/>
            <person name="Thomas B.C."/>
            <person name="Sharon I."/>
            <person name="Castelle C.J."/>
            <person name="Singh A."/>
            <person name="Wilkins M.J."/>
            <person name="Williams K.H."/>
            <person name="Banfield J.F."/>
        </authorList>
    </citation>
    <scope>NUCLEOTIDE SEQUENCE [LARGE SCALE GENOMIC DNA]</scope>
</reference>
<comment type="caution">
    <text evidence="1">The sequence shown here is derived from an EMBL/GenBank/DDBJ whole genome shotgun (WGS) entry which is preliminary data.</text>
</comment>
<sequence length="89" mass="9917">MTLRKLKLWFDSTQGHIKEYPGQSAWVFFYVSWDRTSGAMVQLSPPPSTAERSGEVRSGCHTGAHTIEMPCIMRGISICGGEGDYFCVQ</sequence>
<name>A0A0G1U6M5_9BACT</name>
<proteinExistence type="predicted"/>
<protein>
    <submittedName>
        <fullName evidence="1">Uncharacterized protein</fullName>
    </submittedName>
</protein>